<comment type="caution">
    <text evidence="3">The sequence shown here is derived from an EMBL/GenBank/DDBJ whole genome shotgun (WGS) entry which is preliminary data.</text>
</comment>
<feature type="compositionally biased region" description="Pro residues" evidence="1">
    <location>
        <begin position="116"/>
        <end position="127"/>
    </location>
</feature>
<reference evidence="3 4" key="1">
    <citation type="journal article" date="2019" name="Nat. Microbiol.">
        <title>Mediterranean grassland soil C-N compound turnover is dependent on rainfall and depth, and is mediated by genomically divergent microorganisms.</title>
        <authorList>
            <person name="Diamond S."/>
            <person name="Andeer P.F."/>
            <person name="Li Z."/>
            <person name="Crits-Christoph A."/>
            <person name="Burstein D."/>
            <person name="Anantharaman K."/>
            <person name="Lane K.R."/>
            <person name="Thomas B.C."/>
            <person name="Pan C."/>
            <person name="Northen T.R."/>
            <person name="Banfield J.F."/>
        </authorList>
    </citation>
    <scope>NUCLEOTIDE SEQUENCE [LARGE SCALE GENOMIC DNA]</scope>
    <source>
        <strain evidence="3">NP_8</strain>
    </source>
</reference>
<dbReference type="Proteomes" id="UP000318834">
    <property type="component" value="Unassembled WGS sequence"/>
</dbReference>
<keyword evidence="2" id="KW-0472">Membrane</keyword>
<organism evidence="3 4">
    <name type="scientific">Candidatus Segetimicrobium genomatis</name>
    <dbReference type="NCBI Taxonomy" id="2569760"/>
    <lineage>
        <taxon>Bacteria</taxon>
        <taxon>Bacillati</taxon>
        <taxon>Candidatus Sysuimicrobiota</taxon>
        <taxon>Candidatus Sysuimicrobiia</taxon>
        <taxon>Candidatus Sysuimicrobiales</taxon>
        <taxon>Candidatus Segetimicrobiaceae</taxon>
        <taxon>Candidatus Segetimicrobium</taxon>
    </lineage>
</organism>
<evidence type="ECO:0000313" key="3">
    <source>
        <dbReference type="EMBL" id="TMI70008.1"/>
    </source>
</evidence>
<name>A0A537IFF5_9BACT</name>
<evidence type="ECO:0000256" key="2">
    <source>
        <dbReference type="SAM" id="Phobius"/>
    </source>
</evidence>
<dbReference type="AlphaFoldDB" id="A0A537IFF5"/>
<feature type="region of interest" description="Disordered" evidence="1">
    <location>
        <begin position="53"/>
        <end position="127"/>
    </location>
</feature>
<dbReference type="PRINTS" id="PR01217">
    <property type="entry name" value="PRICHEXTENSN"/>
</dbReference>
<keyword evidence="2" id="KW-1133">Transmembrane helix</keyword>
<evidence type="ECO:0000313" key="4">
    <source>
        <dbReference type="Proteomes" id="UP000318834"/>
    </source>
</evidence>
<feature type="transmembrane region" description="Helical" evidence="2">
    <location>
        <begin position="20"/>
        <end position="43"/>
    </location>
</feature>
<keyword evidence="2" id="KW-0812">Transmembrane</keyword>
<dbReference type="EMBL" id="VBAP01000167">
    <property type="protein sequence ID" value="TMI70008.1"/>
    <property type="molecule type" value="Genomic_DNA"/>
</dbReference>
<feature type="compositionally biased region" description="Pro residues" evidence="1">
    <location>
        <begin position="97"/>
        <end position="107"/>
    </location>
</feature>
<sequence length="212" mass="21228">MARVTAVIAKIRELLQKNRIARYGLVILVVVVAGYLIAGRLFGGRGAPQPATRLPVPAPSAPRAAAPPPAPGTTPAPVPAAPGAPGTTAPPKTSVVPPGPTGRPDPLIPLIVATPPGQPPGSLPPPPFPVPGQLPPPPLPGQVPGVPGGPVAVTGIVGNSKAVAVIVIGGRSEIVAPGDQIGDLRVLRIDSTRRTVTFLQAGRRFDVALGGE</sequence>
<proteinExistence type="predicted"/>
<accession>A0A537IFF5</accession>
<gene>
    <name evidence="3" type="ORF">E6H05_14185</name>
</gene>
<protein>
    <submittedName>
        <fullName evidence="3">Uncharacterized protein</fullName>
    </submittedName>
</protein>
<evidence type="ECO:0000256" key="1">
    <source>
        <dbReference type="SAM" id="MobiDB-lite"/>
    </source>
</evidence>
<feature type="compositionally biased region" description="Pro residues" evidence="1">
    <location>
        <begin position="56"/>
        <end position="82"/>
    </location>
</feature>